<organism evidence="3 4">
    <name type="scientific">Alteromonas aquimaris</name>
    <dbReference type="NCBI Taxonomy" id="2998417"/>
    <lineage>
        <taxon>Bacteria</taxon>
        <taxon>Pseudomonadati</taxon>
        <taxon>Pseudomonadota</taxon>
        <taxon>Gammaproteobacteria</taxon>
        <taxon>Alteromonadales</taxon>
        <taxon>Alteromonadaceae</taxon>
        <taxon>Alteromonas/Salinimonas group</taxon>
        <taxon>Alteromonas</taxon>
    </lineage>
</organism>
<dbReference type="SMART" id="SM00342">
    <property type="entry name" value="HTH_ARAC"/>
    <property type="match status" value="1"/>
</dbReference>
<feature type="transmembrane region" description="Helical" evidence="1">
    <location>
        <begin position="132"/>
        <end position="152"/>
    </location>
</feature>
<dbReference type="Gene3D" id="1.10.10.60">
    <property type="entry name" value="Homeodomain-like"/>
    <property type="match status" value="1"/>
</dbReference>
<gene>
    <name evidence="3" type="ORF">OPS25_12495</name>
</gene>
<evidence type="ECO:0000256" key="1">
    <source>
        <dbReference type="SAM" id="Phobius"/>
    </source>
</evidence>
<evidence type="ECO:0000259" key="2">
    <source>
        <dbReference type="PROSITE" id="PS01124"/>
    </source>
</evidence>
<feature type="transmembrane region" description="Helical" evidence="1">
    <location>
        <begin position="210"/>
        <end position="230"/>
    </location>
</feature>
<dbReference type="Proteomes" id="UP001142810">
    <property type="component" value="Unassembled WGS sequence"/>
</dbReference>
<dbReference type="EMBL" id="JAPFRD010000011">
    <property type="protein sequence ID" value="MCW8109320.1"/>
    <property type="molecule type" value="Genomic_DNA"/>
</dbReference>
<feature type="transmembrane region" description="Helical" evidence="1">
    <location>
        <begin position="56"/>
        <end position="74"/>
    </location>
</feature>
<keyword evidence="1" id="KW-0812">Transmembrane</keyword>
<keyword evidence="1" id="KW-1133">Transmembrane helix</keyword>
<evidence type="ECO:0000313" key="4">
    <source>
        <dbReference type="Proteomes" id="UP001142810"/>
    </source>
</evidence>
<dbReference type="InterPro" id="IPR018060">
    <property type="entry name" value="HTH_AraC"/>
</dbReference>
<feature type="transmembrane region" description="Helical" evidence="1">
    <location>
        <begin position="94"/>
        <end position="112"/>
    </location>
</feature>
<sequence length="355" mass="40106">MMNTVLMLLAACYLVVVMLFWRNKAQLSKPVDYAIGLALWPLLLLSTVLSKEVDAVYLHIAAYICFGVIPLILALQYKVVTAQILQYPAKNNKIWFPALIVWVSFVSLFAVPPEMLPTLLQAPSAGQLLTNWPVYLIHLATGFAVLLLSVAASEQVQRYHHYLTDQVVDPPEHRIRKMQHGLAFVVASALLSVTLVVVNAFAILEIQQWSLLNSILFMVALLVLLTVVVLPHHSIPSPLDYNLLENGRKSKAVLQQTIEQTHQAIIEYKLYKKVGLTIAEVAELAKVDPTTLAKATREINQQKFRRFIYEYRLDYAKKVLLRSDTNIADVAKRLGLNSKIFLDEVLVEHLRNFKS</sequence>
<feature type="transmembrane region" description="Helical" evidence="1">
    <location>
        <begin position="33"/>
        <end position="50"/>
    </location>
</feature>
<comment type="caution">
    <text evidence="3">The sequence shown here is derived from an EMBL/GenBank/DDBJ whole genome shotgun (WGS) entry which is preliminary data.</text>
</comment>
<name>A0ABT3P9X0_9ALTE</name>
<proteinExistence type="predicted"/>
<keyword evidence="1" id="KW-0472">Membrane</keyword>
<protein>
    <recommendedName>
        <fullName evidence="2">HTH araC/xylS-type domain-containing protein</fullName>
    </recommendedName>
</protein>
<feature type="transmembrane region" description="Helical" evidence="1">
    <location>
        <begin position="6"/>
        <end position="21"/>
    </location>
</feature>
<feature type="transmembrane region" description="Helical" evidence="1">
    <location>
        <begin position="182"/>
        <end position="204"/>
    </location>
</feature>
<accession>A0ABT3P9X0</accession>
<dbReference type="PROSITE" id="PS01124">
    <property type="entry name" value="HTH_ARAC_FAMILY_2"/>
    <property type="match status" value="1"/>
</dbReference>
<reference evidence="3" key="1">
    <citation type="submission" date="2022-11" db="EMBL/GenBank/DDBJ databases">
        <title>Alteromonas sp. nov., isolated from sea water of the Qingdao.</title>
        <authorList>
            <person name="Wang Q."/>
        </authorList>
    </citation>
    <scope>NUCLEOTIDE SEQUENCE</scope>
    <source>
        <strain evidence="3">ASW11-7</strain>
    </source>
</reference>
<feature type="domain" description="HTH araC/xylS-type" evidence="2">
    <location>
        <begin position="260"/>
        <end position="355"/>
    </location>
</feature>
<dbReference type="RefSeq" id="WP_265618070.1">
    <property type="nucleotide sequence ID" value="NZ_JAPFRD010000011.1"/>
</dbReference>
<keyword evidence="4" id="KW-1185">Reference proteome</keyword>
<evidence type="ECO:0000313" key="3">
    <source>
        <dbReference type="EMBL" id="MCW8109320.1"/>
    </source>
</evidence>